<dbReference type="InterPro" id="IPR012341">
    <property type="entry name" value="6hp_glycosidase-like_sf"/>
</dbReference>
<evidence type="ECO:0000313" key="4">
    <source>
        <dbReference type="Proteomes" id="UP000199663"/>
    </source>
</evidence>
<dbReference type="RefSeq" id="WP_019598285.1">
    <property type="nucleotide sequence ID" value="NZ_FNQC01000008.1"/>
</dbReference>
<reference evidence="3 4" key="1">
    <citation type="submission" date="2016-10" db="EMBL/GenBank/DDBJ databases">
        <authorList>
            <person name="Varghese N."/>
            <person name="Submissions S."/>
        </authorList>
    </citation>
    <scope>NUCLEOTIDE SEQUENCE [LARGE SCALE GENOMIC DNA]</scope>
    <source>
        <strain evidence="3 4">DSM 17997</strain>
    </source>
</reference>
<proteinExistence type="inferred from homology"/>
<dbReference type="GO" id="GO:0016787">
    <property type="term" value="F:hydrolase activity"/>
    <property type="evidence" value="ECO:0007669"/>
    <property type="project" value="UniProtKB-KW"/>
</dbReference>
<evidence type="ECO:0000256" key="2">
    <source>
        <dbReference type="ARBA" id="ARBA00038358"/>
    </source>
</evidence>
<dbReference type="PANTHER" id="PTHR36845">
    <property type="entry name" value="HYDROLASE, PUTATIVE (AFU_ORTHOLOGUE AFUA_7G05090)-RELATED"/>
    <property type="match status" value="1"/>
</dbReference>
<protein>
    <submittedName>
        <fullName evidence="3">Glycosyl Hydrolase Family 88</fullName>
    </submittedName>
</protein>
<gene>
    <name evidence="3" type="ORF">SAMN05444412_10811</name>
</gene>
<dbReference type="Proteomes" id="UP000199663">
    <property type="component" value="Unassembled WGS sequence"/>
</dbReference>
<dbReference type="Pfam" id="PF07470">
    <property type="entry name" value="Glyco_hydro_88"/>
    <property type="match status" value="1"/>
</dbReference>
<keyword evidence="1 3" id="KW-0378">Hydrolase</keyword>
<comment type="similarity">
    <text evidence="2">Belongs to the glycosyl hydrolase 88 family.</text>
</comment>
<dbReference type="EMBL" id="FNQC01000008">
    <property type="protein sequence ID" value="SDZ22807.1"/>
    <property type="molecule type" value="Genomic_DNA"/>
</dbReference>
<dbReference type="SUPFAM" id="SSF48208">
    <property type="entry name" value="Six-hairpin glycosidases"/>
    <property type="match status" value="1"/>
</dbReference>
<evidence type="ECO:0000313" key="3">
    <source>
        <dbReference type="EMBL" id="SDZ22807.1"/>
    </source>
</evidence>
<dbReference type="InterPro" id="IPR010905">
    <property type="entry name" value="Glyco_hydro_88"/>
</dbReference>
<name>A0A1H3RAW0_9BACT</name>
<organism evidence="3 4">
    <name type="scientific">Rhodonellum ikkaensis</name>
    <dbReference type="NCBI Taxonomy" id="336829"/>
    <lineage>
        <taxon>Bacteria</taxon>
        <taxon>Pseudomonadati</taxon>
        <taxon>Bacteroidota</taxon>
        <taxon>Cytophagia</taxon>
        <taxon>Cytophagales</taxon>
        <taxon>Cytophagaceae</taxon>
        <taxon>Rhodonellum</taxon>
    </lineage>
</organism>
<evidence type="ECO:0000256" key="1">
    <source>
        <dbReference type="ARBA" id="ARBA00022801"/>
    </source>
</evidence>
<dbReference type="Gene3D" id="1.50.10.10">
    <property type="match status" value="1"/>
</dbReference>
<keyword evidence="4" id="KW-1185">Reference proteome</keyword>
<dbReference type="InterPro" id="IPR052369">
    <property type="entry name" value="UG_Glycosaminoglycan_Hydrolase"/>
</dbReference>
<dbReference type="InterPro" id="IPR008928">
    <property type="entry name" value="6-hairpin_glycosidase_sf"/>
</dbReference>
<sequence length="407" mass="46700">MLNQNSILSKSNGIFFLSLLLVFASCREQSAPKNTIEFAGEQLNFALKEVAKVKEQYPDLLSPRSLREDTLFMVPPKDWTSGFFAGNLWWMFEATGDEFWKEKAKEFTEPLESVKDNKGTHDLGFVIYNSFGKGYQLTGNEQYKEVMITAANSLISRFDDRVGVIRSWDHNRDKWDYPVIIDNMMNLEFLFWATKVTGDSTYYKIADSHAEVTLANHFREDNSSFHVIDYDTLTGGVRNKHTHQGHAHESAWSRGQAWGLYGYVMSYRETGKKKYLDMAEKIAAFMLDHPNMPEDLVPYWDYNAPDIPNAPRDASAAAIMASALIELDTYVRGGKRKYRDTALEVLDNLTASYRSELGANKGFLLLHSTGHLPGKHEVDVPLVYADYYYLEALQRKNNIRFTSERKY</sequence>
<dbReference type="PANTHER" id="PTHR36845:SF1">
    <property type="entry name" value="HYDROLASE, PUTATIVE (AFU_ORTHOLOGUE AFUA_7G05090)-RELATED"/>
    <property type="match status" value="1"/>
</dbReference>
<accession>A0A1H3RAW0</accession>
<comment type="caution">
    <text evidence="3">The sequence shown here is derived from an EMBL/GenBank/DDBJ whole genome shotgun (WGS) entry which is preliminary data.</text>
</comment>